<comment type="caution">
    <text evidence="6">The sequence shown here is derived from an EMBL/GenBank/DDBJ whole genome shotgun (WGS) entry which is preliminary data.</text>
</comment>
<sequence>MTSLPLRDIACIMPKTSPTIVLVGGGHAHLGVLADWIRRGSPEARTIMLSLQRQTRYSGMIPGTLAGEYGREEGLIDVAALAGRAGAEFVEDRCIAIDPAGRTLATASGQRIAFDYCSIDTGGVGQATGTIGEDPRIVDVRPIGTFLARIDERIAGAAQRPRHLAVVGGGAGGVELAFALRRRFGSAPRITLVTGADGALPGFGNRARALLERELARHAIGALADNARVEAGTFYAGGQSLEPLDIVITSLGAAAPEWPAQGGLAVDPDGFIAVDRHQRSLSHPHVLAAGDVAARQDMPVARSGVHAVHSGKALAANLRHLATGRGRLRSYRPRPASLYLLSTGPRTAIAIYGPIALRGRWPGTLKRWIDRRWVESFAKLAQSV</sequence>
<name>A0ABU0N9N1_9SPHN</name>
<dbReference type="InterPro" id="IPR023753">
    <property type="entry name" value="FAD/NAD-binding_dom"/>
</dbReference>
<dbReference type="Gene3D" id="3.50.50.100">
    <property type="match status" value="1"/>
</dbReference>
<accession>A0ABU0N9N1</accession>
<dbReference type="SUPFAM" id="SSF51905">
    <property type="entry name" value="FAD/NAD(P)-binding domain"/>
    <property type="match status" value="2"/>
</dbReference>
<dbReference type="PANTHER" id="PTHR42913:SF9">
    <property type="entry name" value="SLR1591 PROTEIN"/>
    <property type="match status" value="1"/>
</dbReference>
<dbReference type="RefSeq" id="WP_237452373.1">
    <property type="nucleotide sequence ID" value="NZ_JAUSWK010000002.1"/>
</dbReference>
<protein>
    <submittedName>
        <fullName evidence="6">NADH dehydrogenase FAD-containing subunit</fullName>
    </submittedName>
</protein>
<keyword evidence="7" id="KW-1185">Reference proteome</keyword>
<proteinExistence type="predicted"/>
<evidence type="ECO:0000259" key="5">
    <source>
        <dbReference type="Pfam" id="PF07992"/>
    </source>
</evidence>
<feature type="domain" description="FAD/NAD(P)-binding" evidence="5">
    <location>
        <begin position="19"/>
        <end position="300"/>
    </location>
</feature>
<keyword evidence="4" id="KW-0560">Oxidoreductase</keyword>
<keyword evidence="3" id="KW-0274">FAD</keyword>
<dbReference type="EMBL" id="JAUSWK010000002">
    <property type="protein sequence ID" value="MDQ0566138.1"/>
    <property type="molecule type" value="Genomic_DNA"/>
</dbReference>
<organism evidence="6 7">
    <name type="scientific">Qipengyuania citrea</name>
    <dbReference type="NCBI Taxonomy" id="225971"/>
    <lineage>
        <taxon>Bacteria</taxon>
        <taxon>Pseudomonadati</taxon>
        <taxon>Pseudomonadota</taxon>
        <taxon>Alphaproteobacteria</taxon>
        <taxon>Sphingomonadales</taxon>
        <taxon>Erythrobacteraceae</taxon>
        <taxon>Qipengyuania</taxon>
    </lineage>
</organism>
<dbReference type="InterPro" id="IPR051169">
    <property type="entry name" value="NADH-Q_oxidoreductase"/>
</dbReference>
<evidence type="ECO:0000256" key="1">
    <source>
        <dbReference type="ARBA" id="ARBA00001974"/>
    </source>
</evidence>
<reference evidence="6 7" key="1">
    <citation type="submission" date="2023-07" db="EMBL/GenBank/DDBJ databases">
        <title>Genomic Encyclopedia of Type Strains, Phase IV (KMG-IV): sequencing the most valuable type-strain genomes for metagenomic binning, comparative biology and taxonomic classification.</title>
        <authorList>
            <person name="Goeker M."/>
        </authorList>
    </citation>
    <scope>NUCLEOTIDE SEQUENCE [LARGE SCALE GENOMIC DNA]</scope>
    <source>
        <strain evidence="6 7">DSM 14432</strain>
    </source>
</reference>
<evidence type="ECO:0000256" key="2">
    <source>
        <dbReference type="ARBA" id="ARBA00022630"/>
    </source>
</evidence>
<dbReference type="PRINTS" id="PR00368">
    <property type="entry name" value="FADPNR"/>
</dbReference>
<evidence type="ECO:0000256" key="3">
    <source>
        <dbReference type="ARBA" id="ARBA00022827"/>
    </source>
</evidence>
<comment type="cofactor">
    <cofactor evidence="1">
        <name>FAD</name>
        <dbReference type="ChEBI" id="CHEBI:57692"/>
    </cofactor>
</comment>
<evidence type="ECO:0000313" key="7">
    <source>
        <dbReference type="Proteomes" id="UP001238601"/>
    </source>
</evidence>
<evidence type="ECO:0000313" key="6">
    <source>
        <dbReference type="EMBL" id="MDQ0566138.1"/>
    </source>
</evidence>
<dbReference type="Proteomes" id="UP001238601">
    <property type="component" value="Unassembled WGS sequence"/>
</dbReference>
<evidence type="ECO:0000256" key="4">
    <source>
        <dbReference type="ARBA" id="ARBA00023002"/>
    </source>
</evidence>
<dbReference type="PANTHER" id="PTHR42913">
    <property type="entry name" value="APOPTOSIS-INDUCING FACTOR 1"/>
    <property type="match status" value="1"/>
</dbReference>
<dbReference type="GeneID" id="93686500"/>
<dbReference type="InterPro" id="IPR036188">
    <property type="entry name" value="FAD/NAD-bd_sf"/>
</dbReference>
<gene>
    <name evidence="6" type="ORF">QOZ97_001671</name>
</gene>
<dbReference type="Pfam" id="PF07992">
    <property type="entry name" value="Pyr_redox_2"/>
    <property type="match status" value="1"/>
</dbReference>
<keyword evidence="2" id="KW-0285">Flavoprotein</keyword>